<evidence type="ECO:0000313" key="3">
    <source>
        <dbReference type="Proteomes" id="UP001500456"/>
    </source>
</evidence>
<feature type="compositionally biased region" description="Polar residues" evidence="1">
    <location>
        <begin position="78"/>
        <end position="87"/>
    </location>
</feature>
<evidence type="ECO:0008006" key="4">
    <source>
        <dbReference type="Google" id="ProtNLM"/>
    </source>
</evidence>
<name>A0ABP7TUV3_9ACTN</name>
<feature type="region of interest" description="Disordered" evidence="1">
    <location>
        <begin position="62"/>
        <end position="135"/>
    </location>
</feature>
<gene>
    <name evidence="2" type="ORF">GCM10022232_91940</name>
</gene>
<accession>A0ABP7TUV3</accession>
<comment type="caution">
    <text evidence="2">The sequence shown here is derived from an EMBL/GenBank/DDBJ whole genome shotgun (WGS) entry which is preliminary data.</text>
</comment>
<organism evidence="2 3">
    <name type="scientific">Streptomyces plumbiresistens</name>
    <dbReference type="NCBI Taxonomy" id="511811"/>
    <lineage>
        <taxon>Bacteria</taxon>
        <taxon>Bacillati</taxon>
        <taxon>Actinomycetota</taxon>
        <taxon>Actinomycetes</taxon>
        <taxon>Kitasatosporales</taxon>
        <taxon>Streptomycetaceae</taxon>
        <taxon>Streptomyces</taxon>
    </lineage>
</organism>
<sequence>MGVSGAEEDGRATLRGCLEPLGERIQSNQGPLRINHIMALNVTRIGRNPALVRHQLDQIQLSPRPLGINPDQYPRIPSSEQPITPQTLLPRGRHSPGQPRGKQMGTQGADTQHGCDADGPNTPPRHERANTPQLA</sequence>
<proteinExistence type="predicted"/>
<protein>
    <recommendedName>
        <fullName evidence="4">Tn3 transposase DDE domain-containing protein</fullName>
    </recommendedName>
</protein>
<reference evidence="3" key="1">
    <citation type="journal article" date="2019" name="Int. J. Syst. Evol. Microbiol.">
        <title>The Global Catalogue of Microorganisms (GCM) 10K type strain sequencing project: providing services to taxonomists for standard genome sequencing and annotation.</title>
        <authorList>
            <consortium name="The Broad Institute Genomics Platform"/>
            <consortium name="The Broad Institute Genome Sequencing Center for Infectious Disease"/>
            <person name="Wu L."/>
            <person name="Ma J."/>
        </authorList>
    </citation>
    <scope>NUCLEOTIDE SEQUENCE [LARGE SCALE GENOMIC DNA]</scope>
    <source>
        <strain evidence="3">JCM 16924</strain>
    </source>
</reference>
<dbReference type="EMBL" id="BAAAZX010000055">
    <property type="protein sequence ID" value="GAA4031622.1"/>
    <property type="molecule type" value="Genomic_DNA"/>
</dbReference>
<evidence type="ECO:0000313" key="2">
    <source>
        <dbReference type="EMBL" id="GAA4031622.1"/>
    </source>
</evidence>
<evidence type="ECO:0000256" key="1">
    <source>
        <dbReference type="SAM" id="MobiDB-lite"/>
    </source>
</evidence>
<keyword evidence="3" id="KW-1185">Reference proteome</keyword>
<dbReference type="Proteomes" id="UP001500456">
    <property type="component" value="Unassembled WGS sequence"/>
</dbReference>